<evidence type="ECO:0000313" key="3">
    <source>
        <dbReference type="EMBL" id="CAH1965624.1"/>
    </source>
</evidence>
<evidence type="ECO:0000256" key="2">
    <source>
        <dbReference type="SAM" id="SignalP"/>
    </source>
</evidence>
<feature type="compositionally biased region" description="Basic and acidic residues" evidence="1">
    <location>
        <begin position="477"/>
        <end position="496"/>
    </location>
</feature>
<feature type="compositionally biased region" description="Basic and acidic residues" evidence="1">
    <location>
        <begin position="430"/>
        <end position="446"/>
    </location>
</feature>
<feature type="compositionally biased region" description="Basic and acidic residues" evidence="1">
    <location>
        <begin position="213"/>
        <end position="240"/>
    </location>
</feature>
<feature type="signal peptide" evidence="2">
    <location>
        <begin position="1"/>
        <end position="19"/>
    </location>
</feature>
<feature type="compositionally biased region" description="Basic and acidic residues" evidence="1">
    <location>
        <begin position="569"/>
        <end position="614"/>
    </location>
</feature>
<feature type="compositionally biased region" description="Basic and acidic residues" evidence="1">
    <location>
        <begin position="271"/>
        <end position="317"/>
    </location>
</feature>
<feature type="compositionally biased region" description="Acidic residues" evidence="1">
    <location>
        <begin position="377"/>
        <end position="387"/>
    </location>
</feature>
<keyword evidence="4" id="KW-1185">Reference proteome</keyword>
<dbReference type="AlphaFoldDB" id="A0A9P0K3F8"/>
<evidence type="ECO:0000256" key="1">
    <source>
        <dbReference type="SAM" id="MobiDB-lite"/>
    </source>
</evidence>
<feature type="compositionally biased region" description="Basic and acidic residues" evidence="1">
    <location>
        <begin position="656"/>
        <end position="666"/>
    </location>
</feature>
<feature type="region of interest" description="Disordered" evidence="1">
    <location>
        <begin position="170"/>
        <end position="668"/>
    </location>
</feature>
<reference evidence="3" key="1">
    <citation type="submission" date="2022-03" db="EMBL/GenBank/DDBJ databases">
        <authorList>
            <person name="Sayadi A."/>
        </authorList>
    </citation>
    <scope>NUCLEOTIDE SEQUENCE</scope>
</reference>
<dbReference type="Proteomes" id="UP001152888">
    <property type="component" value="Unassembled WGS sequence"/>
</dbReference>
<dbReference type="EMBL" id="CAKOFQ010006727">
    <property type="protein sequence ID" value="CAH1965624.1"/>
    <property type="molecule type" value="Genomic_DNA"/>
</dbReference>
<gene>
    <name evidence="3" type="ORF">ACAOBT_LOCUS6428</name>
</gene>
<protein>
    <submittedName>
        <fullName evidence="3">Uncharacterized protein</fullName>
    </submittedName>
</protein>
<feature type="chain" id="PRO_5040332889" evidence="2">
    <location>
        <begin position="20"/>
        <end position="730"/>
    </location>
</feature>
<keyword evidence="2" id="KW-0732">Signal</keyword>
<accession>A0A9P0K3F8</accession>
<proteinExistence type="predicted"/>
<feature type="compositionally biased region" description="Low complexity" evidence="1">
    <location>
        <begin position="350"/>
        <end position="367"/>
    </location>
</feature>
<evidence type="ECO:0000313" key="4">
    <source>
        <dbReference type="Proteomes" id="UP001152888"/>
    </source>
</evidence>
<organism evidence="3 4">
    <name type="scientific">Acanthoscelides obtectus</name>
    <name type="common">Bean weevil</name>
    <name type="synonym">Bruchus obtectus</name>
    <dbReference type="NCBI Taxonomy" id="200917"/>
    <lineage>
        <taxon>Eukaryota</taxon>
        <taxon>Metazoa</taxon>
        <taxon>Ecdysozoa</taxon>
        <taxon>Arthropoda</taxon>
        <taxon>Hexapoda</taxon>
        <taxon>Insecta</taxon>
        <taxon>Pterygota</taxon>
        <taxon>Neoptera</taxon>
        <taxon>Endopterygota</taxon>
        <taxon>Coleoptera</taxon>
        <taxon>Polyphaga</taxon>
        <taxon>Cucujiformia</taxon>
        <taxon>Chrysomeloidea</taxon>
        <taxon>Chrysomelidae</taxon>
        <taxon>Bruchinae</taxon>
        <taxon>Bruchini</taxon>
        <taxon>Acanthoscelides</taxon>
    </lineage>
</organism>
<feature type="compositionally biased region" description="Polar residues" evidence="1">
    <location>
        <begin position="407"/>
        <end position="427"/>
    </location>
</feature>
<feature type="compositionally biased region" description="Basic and acidic residues" evidence="1">
    <location>
        <begin position="174"/>
        <end position="188"/>
    </location>
</feature>
<sequence length="730" mass="81093">MKVVAVPQLLLLTAAAVSAAPPLSNHERSICAHRASQANPMELRQDDPDRLILDYSENLDHNSDRELKLEENGEQRYHHINRAGYVGFLQPDYNDDLYKYEDNRPLSVPCHKHTGQTFNPFGDQDGPLFEHEMVHKRQAEFSSTIASSQLDVLDPVDKVYDAPVPELKGGVRKRAAEEKTTPEKEDGIKYVPPPEDMPVSEDQEQTTANPEESGAHETRSPGVDDPKRADSVSKPNEKDVRKKRSAVDSEPAPQEHASGEEQAAKSGESNDEPKSEDAAPEGDPKKGGVRKRSTENETHHTEEKDVGIDKSFQKDAANRSAGQDDEAQAKLAASEPKVPEGDETSTQGDEASATTEASTEESVTVSEVPKEKRSAEQDDVNGDDPETTTESKKEYARRRRSAEDDQTSTLSDESATSAPKQNRSPETYQDPEKDSSESTVEPEKESRRRRRYSEDQEDPTDSKAGSEDESGSVTSVPKEKRFAEHQEPHDDVKEDAPESSTTEPAAPETKKEETHTRQAVQEDLQASEGAATTLVPKEKRSAENEDVPETSTPEAMEGSTKKCVRRRRDAADKESSISPSSDKDALTSAPKDEQFTEHEDTHEAAGKNAPRQDTDDGENVELGKGSTNEEDSTKPIEKKARRAAQDSSEEQVLYAEDTKTGGDRKRSPMYNVEALETEGPCCKGMHDFRNRRTQKDLTRRRRSFEMFKKPVEVIGSGFSWIKEKLTPKRN</sequence>
<comment type="caution">
    <text evidence="3">The sequence shown here is derived from an EMBL/GenBank/DDBJ whole genome shotgun (WGS) entry which is preliminary data.</text>
</comment>
<name>A0A9P0K3F8_ACAOB</name>
<dbReference type="OrthoDB" id="6779362at2759"/>